<evidence type="ECO:0000313" key="2">
    <source>
        <dbReference type="Proteomes" id="UP000814140"/>
    </source>
</evidence>
<reference evidence="1" key="1">
    <citation type="submission" date="2021-03" db="EMBL/GenBank/DDBJ databases">
        <authorList>
            <consortium name="DOE Joint Genome Institute"/>
            <person name="Ahrendt S."/>
            <person name="Looney B.P."/>
            <person name="Miyauchi S."/>
            <person name="Morin E."/>
            <person name="Drula E."/>
            <person name="Courty P.E."/>
            <person name="Chicoki N."/>
            <person name="Fauchery L."/>
            <person name="Kohler A."/>
            <person name="Kuo A."/>
            <person name="Labutti K."/>
            <person name="Pangilinan J."/>
            <person name="Lipzen A."/>
            <person name="Riley R."/>
            <person name="Andreopoulos W."/>
            <person name="He G."/>
            <person name="Johnson J."/>
            <person name="Barry K.W."/>
            <person name="Grigoriev I.V."/>
            <person name="Nagy L."/>
            <person name="Hibbett D."/>
            <person name="Henrissat B."/>
            <person name="Matheny P.B."/>
            <person name="Labbe J."/>
            <person name="Martin F."/>
        </authorList>
    </citation>
    <scope>NUCLEOTIDE SEQUENCE</scope>
    <source>
        <strain evidence="1">HHB10654</strain>
    </source>
</reference>
<proteinExistence type="predicted"/>
<sequence>MGEPVSKALITSVVDALLQCPKLTSVEWNCLINEDTLPIIMRLNMLRDFSVQRLTTIAYFRLDRFLMSMPHLEGLHLHTFGAMHIQELAESHRLDRLKRLTLGKSSLLLRPQVMFLLSRTTHLERLDIYYYSFLFDAWTVERAEPEFTGLARLRDLTIRHGRLEDEQEFADVVSWIATLSGATQLQSLTIHSVYGVFAFSAALANMIAKHSSLRSFFATHILLSSQDFLSILRSCSLLEDASFLMEKGDFEYLLALAKDPASSAFRGKLSITDYCDVLTVAWHKDIVV</sequence>
<dbReference type="Proteomes" id="UP000814140">
    <property type="component" value="Unassembled WGS sequence"/>
</dbReference>
<dbReference type="EMBL" id="MU277194">
    <property type="protein sequence ID" value="KAI0065738.1"/>
    <property type="molecule type" value="Genomic_DNA"/>
</dbReference>
<organism evidence="1 2">
    <name type="scientific">Artomyces pyxidatus</name>
    <dbReference type="NCBI Taxonomy" id="48021"/>
    <lineage>
        <taxon>Eukaryota</taxon>
        <taxon>Fungi</taxon>
        <taxon>Dikarya</taxon>
        <taxon>Basidiomycota</taxon>
        <taxon>Agaricomycotina</taxon>
        <taxon>Agaricomycetes</taxon>
        <taxon>Russulales</taxon>
        <taxon>Auriscalpiaceae</taxon>
        <taxon>Artomyces</taxon>
    </lineage>
</organism>
<name>A0ACB8TCR9_9AGAM</name>
<protein>
    <submittedName>
        <fullName evidence="1">Uncharacterized protein</fullName>
    </submittedName>
</protein>
<gene>
    <name evidence="1" type="ORF">BV25DRAFT_1590516</name>
</gene>
<keyword evidence="2" id="KW-1185">Reference proteome</keyword>
<comment type="caution">
    <text evidence="1">The sequence shown here is derived from an EMBL/GenBank/DDBJ whole genome shotgun (WGS) entry which is preliminary data.</text>
</comment>
<accession>A0ACB8TCR9</accession>
<reference evidence="1" key="2">
    <citation type="journal article" date="2022" name="New Phytol.">
        <title>Evolutionary transition to the ectomycorrhizal habit in the genomes of a hyperdiverse lineage of mushroom-forming fungi.</title>
        <authorList>
            <person name="Looney B."/>
            <person name="Miyauchi S."/>
            <person name="Morin E."/>
            <person name="Drula E."/>
            <person name="Courty P.E."/>
            <person name="Kohler A."/>
            <person name="Kuo A."/>
            <person name="LaButti K."/>
            <person name="Pangilinan J."/>
            <person name="Lipzen A."/>
            <person name="Riley R."/>
            <person name="Andreopoulos W."/>
            <person name="He G."/>
            <person name="Johnson J."/>
            <person name="Nolan M."/>
            <person name="Tritt A."/>
            <person name="Barry K.W."/>
            <person name="Grigoriev I.V."/>
            <person name="Nagy L.G."/>
            <person name="Hibbett D."/>
            <person name="Henrissat B."/>
            <person name="Matheny P.B."/>
            <person name="Labbe J."/>
            <person name="Martin F.M."/>
        </authorList>
    </citation>
    <scope>NUCLEOTIDE SEQUENCE</scope>
    <source>
        <strain evidence="1">HHB10654</strain>
    </source>
</reference>
<evidence type="ECO:0000313" key="1">
    <source>
        <dbReference type="EMBL" id="KAI0065738.1"/>
    </source>
</evidence>